<keyword evidence="3" id="KW-0333">Golgi apparatus</keyword>
<dbReference type="Pfam" id="PF04495">
    <property type="entry name" value="GRASP55_65"/>
    <property type="match status" value="2"/>
</dbReference>
<organism evidence="8 9">
    <name type="scientific">Synchytrium microbalum</name>
    <dbReference type="NCBI Taxonomy" id="1806994"/>
    <lineage>
        <taxon>Eukaryota</taxon>
        <taxon>Fungi</taxon>
        <taxon>Fungi incertae sedis</taxon>
        <taxon>Chytridiomycota</taxon>
        <taxon>Chytridiomycota incertae sedis</taxon>
        <taxon>Chytridiomycetes</taxon>
        <taxon>Synchytriales</taxon>
        <taxon>Synchytriaceae</taxon>
        <taxon>Synchytrium</taxon>
    </lineage>
</organism>
<dbReference type="Gene3D" id="2.30.42.10">
    <property type="match status" value="2"/>
</dbReference>
<comment type="caution">
    <text evidence="8">The sequence shown here is derived from an EMBL/GenBank/DDBJ whole genome shotgun (WGS) entry which is preliminary data.</text>
</comment>
<keyword evidence="2" id="KW-0677">Repeat</keyword>
<gene>
    <name evidence="8" type="ORF">SmJEL517_g01690</name>
</gene>
<dbReference type="EMBL" id="QEAO01000006">
    <property type="protein sequence ID" value="TPX35871.1"/>
    <property type="molecule type" value="Genomic_DNA"/>
</dbReference>
<feature type="domain" description="PDZ GRASP-type" evidence="7">
    <location>
        <begin position="13"/>
        <end position="105"/>
    </location>
</feature>
<evidence type="ECO:0000256" key="2">
    <source>
        <dbReference type="ARBA" id="ARBA00022737"/>
    </source>
</evidence>
<dbReference type="InterPro" id="IPR036034">
    <property type="entry name" value="PDZ_sf"/>
</dbReference>
<dbReference type="GO" id="GO:0007030">
    <property type="term" value="P:Golgi organization"/>
    <property type="evidence" value="ECO:0007669"/>
    <property type="project" value="TreeGrafter"/>
</dbReference>
<evidence type="ECO:0000313" key="9">
    <source>
        <dbReference type="Proteomes" id="UP000319731"/>
    </source>
</evidence>
<dbReference type="FunFam" id="2.30.42.10:FF:000056">
    <property type="entry name" value="Golgi reassembly-stacking protein 2 isoform 1"/>
    <property type="match status" value="1"/>
</dbReference>
<feature type="region of interest" description="Disordered" evidence="6">
    <location>
        <begin position="331"/>
        <end position="393"/>
    </location>
</feature>
<dbReference type="RefSeq" id="XP_031026256.1">
    <property type="nucleotide sequence ID" value="XM_031167618.1"/>
</dbReference>
<sequence>MGSTQSSPTGSTRGYHVLKVVPGSPGDVAGLEPYFDYLVAINGELLDEESSLLITVLTQNLESQVLLHVFSAKYQDLREVTLVPSRTWGKSEDGLIGCSVRFCDYAGSGENVWHILEIYDKSPAQKAGLKAHSDYIIGSPQATLRDQQDLYDLVERSLGQPLQLFVYNKDVDSVREVLLVPNDSEFKRLSVSYPCADKLTPNDQLAWGGPGTLGCDIGYGYIHRIPTIKRGPLQTPYKAEKVTGAPEPSAVEAPIISSSTVETITSDFENVGLHATSMPATPHQTNTDQIPLEANSMPPPPPTGGFIKAVAPTLPSGLRYGGGTIRGIQGNLGLRPLEDSHDHGGHDKHSHDGHSHGGHDVSHESHDDRLHEEEHGHSHEEHGHSHSGHGHAH</sequence>
<dbReference type="InterPro" id="IPR007583">
    <property type="entry name" value="GRASP55_65"/>
</dbReference>
<keyword evidence="9" id="KW-1185">Reference proteome</keyword>
<evidence type="ECO:0000313" key="8">
    <source>
        <dbReference type="EMBL" id="TPX35871.1"/>
    </source>
</evidence>
<dbReference type="STRING" id="1806994.A0A507C8M5"/>
<keyword evidence="5" id="KW-0479">Metal-binding</keyword>
<dbReference type="PANTHER" id="PTHR12893">
    <property type="entry name" value="GOLGI REASSEMBLY STACKING PROTEIN GRASP"/>
    <property type="match status" value="1"/>
</dbReference>
<reference evidence="8 9" key="1">
    <citation type="journal article" date="2019" name="Sci. Rep.">
        <title>Comparative genomics of chytrid fungi reveal insights into the obligate biotrophic and pathogenic lifestyle of Synchytrium endobioticum.</title>
        <authorList>
            <person name="van de Vossenberg B.T.L.H."/>
            <person name="Warris S."/>
            <person name="Nguyen H.D.T."/>
            <person name="van Gent-Pelzer M.P.E."/>
            <person name="Joly D.L."/>
            <person name="van de Geest H.C."/>
            <person name="Bonants P.J.M."/>
            <person name="Smith D.S."/>
            <person name="Levesque C.A."/>
            <person name="van der Lee T.A.J."/>
        </authorList>
    </citation>
    <scope>NUCLEOTIDE SEQUENCE [LARGE SCALE GENOMIC DNA]</scope>
    <source>
        <strain evidence="8 9">JEL517</strain>
    </source>
</reference>
<evidence type="ECO:0000256" key="3">
    <source>
        <dbReference type="ARBA" id="ARBA00023034"/>
    </source>
</evidence>
<evidence type="ECO:0000256" key="4">
    <source>
        <dbReference type="ARBA" id="ARBA00023136"/>
    </source>
</evidence>
<evidence type="ECO:0000256" key="5">
    <source>
        <dbReference type="PIRSR" id="PIRSR607583-1"/>
    </source>
</evidence>
<keyword evidence="5" id="KW-0862">Zinc</keyword>
<dbReference type="OrthoDB" id="3318at2759"/>
<comment type="subcellular location">
    <subcellularLocation>
        <location evidence="1">Golgi apparatus membrane</location>
    </subcellularLocation>
</comment>
<feature type="domain" description="PDZ GRASP-type" evidence="7">
    <location>
        <begin position="111"/>
        <end position="222"/>
    </location>
</feature>
<protein>
    <recommendedName>
        <fullName evidence="7">PDZ GRASP-type domain-containing protein</fullName>
    </recommendedName>
</protein>
<dbReference type="InterPro" id="IPR024958">
    <property type="entry name" value="GRASP_PDZ"/>
</dbReference>
<feature type="compositionally biased region" description="Basic and acidic residues" evidence="6">
    <location>
        <begin position="336"/>
        <end position="384"/>
    </location>
</feature>
<dbReference type="Proteomes" id="UP000319731">
    <property type="component" value="Unassembled WGS sequence"/>
</dbReference>
<dbReference type="GO" id="GO:0000139">
    <property type="term" value="C:Golgi membrane"/>
    <property type="evidence" value="ECO:0007669"/>
    <property type="project" value="UniProtKB-SubCell"/>
</dbReference>
<feature type="binding site" evidence="5">
    <location>
        <position position="16"/>
    </location>
    <ligand>
        <name>Zn(2+)</name>
        <dbReference type="ChEBI" id="CHEBI:29105"/>
    </ligand>
</feature>
<dbReference type="SUPFAM" id="SSF50156">
    <property type="entry name" value="PDZ domain-like"/>
    <property type="match status" value="2"/>
</dbReference>
<dbReference type="GO" id="GO:0046872">
    <property type="term" value="F:metal ion binding"/>
    <property type="evidence" value="ECO:0007669"/>
    <property type="project" value="UniProtKB-KW"/>
</dbReference>
<dbReference type="PROSITE" id="PS51865">
    <property type="entry name" value="PDZ_GRASP"/>
    <property type="match status" value="2"/>
</dbReference>
<dbReference type="PANTHER" id="PTHR12893:SF0">
    <property type="entry name" value="GRASP65"/>
    <property type="match status" value="1"/>
</dbReference>
<evidence type="ECO:0000256" key="6">
    <source>
        <dbReference type="SAM" id="MobiDB-lite"/>
    </source>
</evidence>
<name>A0A507C8M5_9FUNG</name>
<keyword evidence="4" id="KW-0472">Membrane</keyword>
<accession>A0A507C8M5</accession>
<proteinExistence type="predicted"/>
<evidence type="ECO:0000256" key="1">
    <source>
        <dbReference type="ARBA" id="ARBA00004394"/>
    </source>
</evidence>
<dbReference type="AlphaFoldDB" id="A0A507C8M5"/>
<evidence type="ECO:0000259" key="7">
    <source>
        <dbReference type="PROSITE" id="PS51865"/>
    </source>
</evidence>
<dbReference type="GeneID" id="42002915"/>
<feature type="binding site" evidence="5">
    <location>
        <position position="103"/>
    </location>
    <ligand>
        <name>Zn(2+)</name>
        <dbReference type="ChEBI" id="CHEBI:29105"/>
    </ligand>
</feature>